<dbReference type="Proteomes" id="UP000531216">
    <property type="component" value="Unassembled WGS sequence"/>
</dbReference>
<keyword evidence="1" id="KW-0238">DNA-binding</keyword>
<comment type="caution">
    <text evidence="1">The sequence shown here is derived from an EMBL/GenBank/DDBJ whole genome shotgun (WGS) entry which is preliminary data.</text>
</comment>
<protein>
    <submittedName>
        <fullName evidence="1">DNA-binding MarR family transcriptional regulator</fullName>
    </submittedName>
</protein>
<dbReference type="Gene3D" id="1.10.10.10">
    <property type="entry name" value="Winged helix-like DNA-binding domain superfamily/Winged helix DNA-binding domain"/>
    <property type="match status" value="1"/>
</dbReference>
<dbReference type="InterPro" id="IPR036390">
    <property type="entry name" value="WH_DNA-bd_sf"/>
</dbReference>
<keyword evidence="2" id="KW-1185">Reference proteome</keyword>
<evidence type="ECO:0000313" key="1">
    <source>
        <dbReference type="EMBL" id="MBB3937741.1"/>
    </source>
</evidence>
<gene>
    <name evidence="1" type="ORF">GGR05_003909</name>
</gene>
<name>A0A7W6FW25_9HYPH</name>
<dbReference type="EMBL" id="JACIDO010000011">
    <property type="protein sequence ID" value="MBB3937741.1"/>
    <property type="molecule type" value="Genomic_DNA"/>
</dbReference>
<dbReference type="SUPFAM" id="SSF46785">
    <property type="entry name" value="Winged helix' DNA-binding domain"/>
    <property type="match status" value="1"/>
</dbReference>
<dbReference type="InterPro" id="IPR036388">
    <property type="entry name" value="WH-like_DNA-bd_sf"/>
</dbReference>
<proteinExistence type="predicted"/>
<accession>A0A7W6FW25</accession>
<dbReference type="GO" id="GO:0003677">
    <property type="term" value="F:DNA binding"/>
    <property type="evidence" value="ECO:0007669"/>
    <property type="project" value="UniProtKB-KW"/>
</dbReference>
<dbReference type="AlphaFoldDB" id="A0A7W6FW25"/>
<reference evidence="1 2" key="1">
    <citation type="submission" date="2020-08" db="EMBL/GenBank/DDBJ databases">
        <title>Genomic Encyclopedia of Type Strains, Phase IV (KMG-IV): sequencing the most valuable type-strain genomes for metagenomic binning, comparative biology and taxonomic classification.</title>
        <authorList>
            <person name="Goeker M."/>
        </authorList>
    </citation>
    <scope>NUCLEOTIDE SEQUENCE [LARGE SCALE GENOMIC DNA]</scope>
    <source>
        <strain evidence="1 2">DSM 25024</strain>
    </source>
</reference>
<evidence type="ECO:0000313" key="2">
    <source>
        <dbReference type="Proteomes" id="UP000531216"/>
    </source>
</evidence>
<organism evidence="1 2">
    <name type="scientific">Aureimonas phyllosphaerae</name>
    <dbReference type="NCBI Taxonomy" id="1166078"/>
    <lineage>
        <taxon>Bacteria</taxon>
        <taxon>Pseudomonadati</taxon>
        <taxon>Pseudomonadota</taxon>
        <taxon>Alphaproteobacteria</taxon>
        <taxon>Hyphomicrobiales</taxon>
        <taxon>Aurantimonadaceae</taxon>
        <taxon>Aureimonas</taxon>
    </lineage>
</organism>
<sequence length="77" mass="8197">MHRTVDPANGRQVIIALTDEGKALRSRAGCFGDTLLEASGQTPAVLARLNGEISQLRAAVYDHIGEWSVSDTTTDTA</sequence>